<organism evidence="9 10">
    <name type="scientific">Schaalia naturae</name>
    <dbReference type="NCBI Taxonomy" id="635203"/>
    <lineage>
        <taxon>Bacteria</taxon>
        <taxon>Bacillati</taxon>
        <taxon>Actinomycetota</taxon>
        <taxon>Actinomycetes</taxon>
        <taxon>Actinomycetales</taxon>
        <taxon>Actinomycetaceae</taxon>
        <taxon>Schaalia</taxon>
    </lineage>
</organism>
<evidence type="ECO:0000256" key="2">
    <source>
        <dbReference type="ARBA" id="ARBA00022801"/>
    </source>
</evidence>
<keyword evidence="3 9" id="KW-0347">Helicase</keyword>
<protein>
    <submittedName>
        <fullName evidence="9">DEAD/DEAH box helicase</fullName>
        <ecNumber evidence="9">3.6.4.-</ecNumber>
    </submittedName>
</protein>
<feature type="compositionally biased region" description="Polar residues" evidence="6">
    <location>
        <begin position="484"/>
        <end position="493"/>
    </location>
</feature>
<name>A0ABW2SLE7_9ACTO</name>
<accession>A0ABW2SLE7</accession>
<evidence type="ECO:0000256" key="3">
    <source>
        <dbReference type="ARBA" id="ARBA00022806"/>
    </source>
</evidence>
<feature type="domain" description="Helicase ATP-binding" evidence="7">
    <location>
        <begin position="82"/>
        <end position="261"/>
    </location>
</feature>
<dbReference type="InterPro" id="IPR027417">
    <property type="entry name" value="P-loop_NTPase"/>
</dbReference>
<comment type="caution">
    <text evidence="9">The sequence shown here is derived from an EMBL/GenBank/DDBJ whole genome shotgun (WGS) entry which is preliminary data.</text>
</comment>
<dbReference type="SMART" id="SM00487">
    <property type="entry name" value="DEXDc"/>
    <property type="match status" value="1"/>
</dbReference>
<dbReference type="PROSITE" id="PS51192">
    <property type="entry name" value="HELICASE_ATP_BIND_1"/>
    <property type="match status" value="1"/>
</dbReference>
<evidence type="ECO:0000259" key="8">
    <source>
        <dbReference type="PROSITE" id="PS51194"/>
    </source>
</evidence>
<dbReference type="SUPFAM" id="SSF52540">
    <property type="entry name" value="P-loop containing nucleoside triphosphate hydrolases"/>
    <property type="match status" value="1"/>
</dbReference>
<keyword evidence="4" id="KW-0067">ATP-binding</keyword>
<proteinExistence type="inferred from homology"/>
<keyword evidence="10" id="KW-1185">Reference proteome</keyword>
<gene>
    <name evidence="9" type="ORF">ACFQWG_05400</name>
</gene>
<dbReference type="GO" id="GO:0016787">
    <property type="term" value="F:hydrolase activity"/>
    <property type="evidence" value="ECO:0007669"/>
    <property type="project" value="UniProtKB-KW"/>
</dbReference>
<dbReference type="EC" id="3.6.4.-" evidence="9"/>
<feature type="region of interest" description="Disordered" evidence="6">
    <location>
        <begin position="1"/>
        <end position="51"/>
    </location>
</feature>
<evidence type="ECO:0000256" key="6">
    <source>
        <dbReference type="SAM" id="MobiDB-lite"/>
    </source>
</evidence>
<evidence type="ECO:0000256" key="4">
    <source>
        <dbReference type="ARBA" id="ARBA00022840"/>
    </source>
</evidence>
<dbReference type="InterPro" id="IPR050079">
    <property type="entry name" value="DEAD_box_RNA_helicase"/>
</dbReference>
<feature type="region of interest" description="Disordered" evidence="6">
    <location>
        <begin position="449"/>
        <end position="544"/>
    </location>
</feature>
<dbReference type="CDD" id="cd00268">
    <property type="entry name" value="DEADc"/>
    <property type="match status" value="1"/>
</dbReference>
<evidence type="ECO:0000313" key="9">
    <source>
        <dbReference type="EMBL" id="MFC7580644.1"/>
    </source>
</evidence>
<dbReference type="Gene3D" id="3.40.50.300">
    <property type="entry name" value="P-loop containing nucleotide triphosphate hydrolases"/>
    <property type="match status" value="2"/>
</dbReference>
<dbReference type="Pfam" id="PF00270">
    <property type="entry name" value="DEAD"/>
    <property type="match status" value="1"/>
</dbReference>
<feature type="domain" description="Helicase C-terminal" evidence="8">
    <location>
        <begin position="285"/>
        <end position="436"/>
    </location>
</feature>
<feature type="compositionally biased region" description="Low complexity" evidence="6">
    <location>
        <begin position="466"/>
        <end position="483"/>
    </location>
</feature>
<keyword evidence="2 9" id="KW-0378">Hydrolase</keyword>
<keyword evidence="1" id="KW-0547">Nucleotide-binding</keyword>
<evidence type="ECO:0000256" key="1">
    <source>
        <dbReference type="ARBA" id="ARBA00022741"/>
    </source>
</evidence>
<dbReference type="InterPro" id="IPR044742">
    <property type="entry name" value="DEAD/DEAH_RhlB"/>
</dbReference>
<dbReference type="CDD" id="cd18787">
    <property type="entry name" value="SF2_C_DEAD"/>
    <property type="match status" value="1"/>
</dbReference>
<dbReference type="RefSeq" id="WP_380972887.1">
    <property type="nucleotide sequence ID" value="NZ_JBHTEF010000001.1"/>
</dbReference>
<dbReference type="SMART" id="SM00490">
    <property type="entry name" value="HELICc"/>
    <property type="match status" value="1"/>
</dbReference>
<dbReference type="PANTHER" id="PTHR47959">
    <property type="entry name" value="ATP-DEPENDENT RNA HELICASE RHLE-RELATED"/>
    <property type="match status" value="1"/>
</dbReference>
<feature type="compositionally biased region" description="Low complexity" evidence="6">
    <location>
        <begin position="514"/>
        <end position="536"/>
    </location>
</feature>
<dbReference type="Pfam" id="PF00271">
    <property type="entry name" value="Helicase_C"/>
    <property type="match status" value="1"/>
</dbReference>
<dbReference type="InterPro" id="IPR001650">
    <property type="entry name" value="Helicase_C-like"/>
</dbReference>
<comment type="similarity">
    <text evidence="5">Belongs to the DEAD box helicase family.</text>
</comment>
<dbReference type="InterPro" id="IPR014001">
    <property type="entry name" value="Helicase_ATP-bd"/>
</dbReference>
<dbReference type="PROSITE" id="PS51194">
    <property type="entry name" value="HELICASE_CTER"/>
    <property type="match status" value="1"/>
</dbReference>
<dbReference type="Proteomes" id="UP001596527">
    <property type="component" value="Unassembled WGS sequence"/>
</dbReference>
<dbReference type="EMBL" id="JBHTEF010000001">
    <property type="protein sequence ID" value="MFC7580644.1"/>
    <property type="molecule type" value="Genomic_DNA"/>
</dbReference>
<evidence type="ECO:0000259" key="7">
    <source>
        <dbReference type="PROSITE" id="PS51192"/>
    </source>
</evidence>
<sequence>MSSIHDRQPVSPASALLGGGVPASPDRRPRRRASSAPARRPTPDTPREANPAFQELGVPAELAGVLASDGKARAFPIQAATLPDSLAGRDVLGRGRTGSGKTLAFALPLVAGLAAASQAGARANVPGRPRGLVLAPTRELATQIAEVIEPLARVEGLRVTTIFGGVKQARQEAALGRGADIVVACPGRLEDLMGQGIVHLSSISITVIDEADLMADMGFLPAVTRILRATPERGQRLLFSATLDNGVDVLVKRFLHDPVHHSVDPAESPVERMTHHVFEVADADAKKALIDRLASGEGRRIVFFRTKHRAKRTAKQLTASGIPAVDLQGNLSQNARDRNLALFQSGEVRVLAATDVAARGVDVDDVALVIHADPPREHKEYLHRSGRTARAGAAGDVVTICLPEERKDLADVLRKAKIRVTPERVTAASPSVAELVGTMAPFVAPAPVAAPAPARSRRGGRGPQGGAQTSQRGGRRGGQASQRNAHSAQSTRGSGAGAKELTAGGWTTRASQGRATHSAAAVSAARQPRRGGTSSSRGRRGTGR</sequence>
<reference evidence="10" key="1">
    <citation type="journal article" date="2019" name="Int. J. Syst. Evol. Microbiol.">
        <title>The Global Catalogue of Microorganisms (GCM) 10K type strain sequencing project: providing services to taxonomists for standard genome sequencing and annotation.</title>
        <authorList>
            <consortium name="The Broad Institute Genomics Platform"/>
            <consortium name="The Broad Institute Genome Sequencing Center for Infectious Disease"/>
            <person name="Wu L."/>
            <person name="Ma J."/>
        </authorList>
    </citation>
    <scope>NUCLEOTIDE SEQUENCE [LARGE SCALE GENOMIC DNA]</scope>
    <source>
        <strain evidence="10">CCUG 56698</strain>
    </source>
</reference>
<evidence type="ECO:0000313" key="10">
    <source>
        <dbReference type="Proteomes" id="UP001596527"/>
    </source>
</evidence>
<evidence type="ECO:0000256" key="5">
    <source>
        <dbReference type="ARBA" id="ARBA00038437"/>
    </source>
</evidence>
<dbReference type="GO" id="GO:0004386">
    <property type="term" value="F:helicase activity"/>
    <property type="evidence" value="ECO:0007669"/>
    <property type="project" value="UniProtKB-KW"/>
</dbReference>
<dbReference type="InterPro" id="IPR011545">
    <property type="entry name" value="DEAD/DEAH_box_helicase_dom"/>
</dbReference>
<dbReference type="PANTHER" id="PTHR47959:SF13">
    <property type="entry name" value="ATP-DEPENDENT RNA HELICASE RHLE"/>
    <property type="match status" value="1"/>
</dbReference>